<evidence type="ECO:0000256" key="3">
    <source>
        <dbReference type="ARBA" id="ARBA00022475"/>
    </source>
</evidence>
<keyword evidence="6" id="KW-1278">Translocase</keyword>
<comment type="similarity">
    <text evidence="1">Belongs to the ABC transporter superfamily.</text>
</comment>
<dbReference type="PROSITE" id="PS00211">
    <property type="entry name" value="ABC_TRANSPORTER_1"/>
    <property type="match status" value="1"/>
</dbReference>
<dbReference type="InterPro" id="IPR015855">
    <property type="entry name" value="ABC_transpr_MalK-like"/>
</dbReference>
<keyword evidence="3" id="KW-1003">Cell membrane</keyword>
<evidence type="ECO:0000313" key="11">
    <source>
        <dbReference type="Proteomes" id="UP000017668"/>
    </source>
</evidence>
<evidence type="ECO:0000256" key="5">
    <source>
        <dbReference type="ARBA" id="ARBA00022840"/>
    </source>
</evidence>
<dbReference type="PANTHER" id="PTHR43875:SF15">
    <property type="entry name" value="TREHALOSE IMPORT ATP-BINDING PROTEIN SUGC"/>
    <property type="match status" value="1"/>
</dbReference>
<evidence type="ECO:0000256" key="1">
    <source>
        <dbReference type="ARBA" id="ARBA00005417"/>
    </source>
</evidence>
<feature type="domain" description="ABC transporter" evidence="9">
    <location>
        <begin position="4"/>
        <end position="252"/>
    </location>
</feature>
<dbReference type="InterPro" id="IPR017871">
    <property type="entry name" value="ABC_transporter-like_CS"/>
</dbReference>
<evidence type="ECO:0000256" key="4">
    <source>
        <dbReference type="ARBA" id="ARBA00022741"/>
    </source>
</evidence>
<evidence type="ECO:0000256" key="8">
    <source>
        <dbReference type="ARBA" id="ARBA00024722"/>
    </source>
</evidence>
<dbReference type="PANTHER" id="PTHR43875">
    <property type="entry name" value="MALTODEXTRIN IMPORT ATP-BINDING PROTEIN MSMX"/>
    <property type="match status" value="1"/>
</dbReference>
<evidence type="ECO:0000313" key="10">
    <source>
        <dbReference type="EMBL" id="EKJ94935.1"/>
    </source>
</evidence>
<proteinExistence type="inferred from homology"/>
<dbReference type="Proteomes" id="UP000017668">
    <property type="component" value="Unassembled WGS sequence"/>
</dbReference>
<organism evidence="10 11">
    <name type="scientific">Bradyrhizobium lupini HPC(L)</name>
    <dbReference type="NCBI Taxonomy" id="1229491"/>
    <lineage>
        <taxon>Bacteria</taxon>
        <taxon>Pseudomonadati</taxon>
        <taxon>Pseudomonadota</taxon>
        <taxon>Alphaproteobacteria</taxon>
        <taxon>Hyphomicrobiales</taxon>
        <taxon>Nitrobacteraceae</taxon>
        <taxon>Bradyrhizobium</taxon>
    </lineage>
</organism>
<gene>
    <name evidence="10" type="ORF">C241_16768</name>
</gene>
<comment type="caution">
    <text evidence="10">The sequence shown here is derived from an EMBL/GenBank/DDBJ whole genome shotgun (WGS) entry which is preliminary data.</text>
</comment>
<sequence>MSALSFKDVSKSFGDHTVIEAFNADIHDGEFLVLLGPSGCGKSTLLRMIAGLSDITSGKLLFDGAVANDWEPKRRGVAFVFQTYALYPHMTVRENIAFPLVMDAFRKWYHLPIVNIVARHRLMKRPDIAERTLNIARQLELEPLLDRRPASLSGGQRQRVALARALVRNPELYLLDEPLSNLDAKLRTQMRSEISSLHHKVGKTFVYVTHDQVEAMTMATRIIVMNKGIVQQVDTPDEIYDHPANTFVARFVGSPPMNLIPASTNGTSIKLSGSLEVEHGAAIPSWRELTFGVRPEKITLHPAGEGRLPAQVAVIERLGAETVIGCRLMTNETLRDRSLLDHDLVFVRVSGNPGVKVGQACGLDYRADDVLWFDAESGNRVLIN</sequence>
<accession>A0ABN0HJZ2</accession>
<keyword evidence="2" id="KW-0813">Transport</keyword>
<evidence type="ECO:0000256" key="6">
    <source>
        <dbReference type="ARBA" id="ARBA00022967"/>
    </source>
</evidence>
<dbReference type="Pfam" id="PF00005">
    <property type="entry name" value="ABC_tran"/>
    <property type="match status" value="1"/>
</dbReference>
<keyword evidence="5" id="KW-0067">ATP-binding</keyword>
<keyword evidence="11" id="KW-1185">Reference proteome</keyword>
<dbReference type="InterPro" id="IPR040582">
    <property type="entry name" value="OB_MalK-like"/>
</dbReference>
<protein>
    <submittedName>
        <fullName evidence="10">Sugar ABC transporter</fullName>
    </submittedName>
</protein>
<dbReference type="PROSITE" id="PS50893">
    <property type="entry name" value="ABC_TRANSPORTER_2"/>
    <property type="match status" value="1"/>
</dbReference>
<name>A0ABN0HJZ2_RHILU</name>
<comment type="function">
    <text evidence="8">Involved in beta-(1--&gt;2)glucan export. Transmembrane domains (TMD) form a pore in the inner membrane and the ATP-binding domain (NBD) is responsible for energy generation.</text>
</comment>
<dbReference type="EMBL" id="AMQQ01000023">
    <property type="protein sequence ID" value="EKJ94935.1"/>
    <property type="molecule type" value="Genomic_DNA"/>
</dbReference>
<keyword evidence="7" id="KW-0472">Membrane</keyword>
<reference evidence="10 11" key="1">
    <citation type="journal article" date="2013" name="Genome Announc.">
        <title>Genome Sequence of Rhizobium lupini HPC(L) Isolated from Saline Desert Soil, Kutch (Gujarat).</title>
        <authorList>
            <person name="Agarwal L."/>
            <person name="Purohit H.J."/>
        </authorList>
    </citation>
    <scope>NUCLEOTIDE SEQUENCE [LARGE SCALE GENOMIC DNA]</scope>
    <source>
        <strain evidence="11">HPC(L)</strain>
    </source>
</reference>
<dbReference type="InterPro" id="IPR008995">
    <property type="entry name" value="Mo/tungstate-bd_C_term_dom"/>
</dbReference>
<dbReference type="InterPro" id="IPR003439">
    <property type="entry name" value="ABC_transporter-like_ATP-bd"/>
</dbReference>
<dbReference type="Pfam" id="PF17912">
    <property type="entry name" value="OB_MalK"/>
    <property type="match status" value="1"/>
</dbReference>
<dbReference type="SUPFAM" id="SSF52540">
    <property type="entry name" value="P-loop containing nucleoside triphosphate hydrolases"/>
    <property type="match status" value="1"/>
</dbReference>
<keyword evidence="4" id="KW-0547">Nucleotide-binding</keyword>
<dbReference type="InterPro" id="IPR047641">
    <property type="entry name" value="ABC_transpr_MalK/UgpC-like"/>
</dbReference>
<evidence type="ECO:0000259" key="9">
    <source>
        <dbReference type="PROSITE" id="PS50893"/>
    </source>
</evidence>
<dbReference type="Gene3D" id="2.40.50.140">
    <property type="entry name" value="Nucleic acid-binding proteins"/>
    <property type="match status" value="1"/>
</dbReference>
<dbReference type="RefSeq" id="WP_006699313.1">
    <property type="nucleotide sequence ID" value="NZ_AMQQ01000023.1"/>
</dbReference>
<dbReference type="SMART" id="SM00382">
    <property type="entry name" value="AAA"/>
    <property type="match status" value="1"/>
</dbReference>
<dbReference type="SUPFAM" id="SSF50331">
    <property type="entry name" value="MOP-like"/>
    <property type="match status" value="1"/>
</dbReference>
<dbReference type="InterPro" id="IPR027417">
    <property type="entry name" value="P-loop_NTPase"/>
</dbReference>
<dbReference type="Gene3D" id="3.40.50.300">
    <property type="entry name" value="P-loop containing nucleotide triphosphate hydrolases"/>
    <property type="match status" value="1"/>
</dbReference>
<evidence type="ECO:0000256" key="7">
    <source>
        <dbReference type="ARBA" id="ARBA00023136"/>
    </source>
</evidence>
<dbReference type="CDD" id="cd03301">
    <property type="entry name" value="ABC_MalK_N"/>
    <property type="match status" value="1"/>
</dbReference>
<dbReference type="InterPro" id="IPR003593">
    <property type="entry name" value="AAA+_ATPase"/>
</dbReference>
<dbReference type="InterPro" id="IPR012340">
    <property type="entry name" value="NA-bd_OB-fold"/>
</dbReference>
<evidence type="ECO:0000256" key="2">
    <source>
        <dbReference type="ARBA" id="ARBA00022448"/>
    </source>
</evidence>
<dbReference type="Gene3D" id="2.40.50.100">
    <property type="match status" value="1"/>
</dbReference>